<name>A0ABY5LAV7_9SPHN</name>
<dbReference type="EMBL" id="CP101740">
    <property type="protein sequence ID" value="UUL83271.1"/>
    <property type="molecule type" value="Genomic_DNA"/>
</dbReference>
<feature type="compositionally biased region" description="Polar residues" evidence="1">
    <location>
        <begin position="1"/>
        <end position="13"/>
    </location>
</feature>
<evidence type="ECO:0000256" key="1">
    <source>
        <dbReference type="SAM" id="MobiDB-lite"/>
    </source>
</evidence>
<feature type="region of interest" description="Disordered" evidence="1">
    <location>
        <begin position="1"/>
        <end position="120"/>
    </location>
</feature>
<sequence>MTDDPASTSNTPIPSRPTATAIGDGPGYSGQDHGTADQSDPDRARKPALAADEQATRGAVASAVDLRGLPADAGYRGAPQQGTGEVHGSGAGAGGGNPGEDYDSDTGGDQSEDQGVPPSI</sequence>
<accession>A0ABY5LAV7</accession>
<evidence type="ECO:0000313" key="3">
    <source>
        <dbReference type="Proteomes" id="UP001058533"/>
    </source>
</evidence>
<protein>
    <submittedName>
        <fullName evidence="2">Uncharacterized protein</fullName>
    </submittedName>
</protein>
<feature type="compositionally biased region" description="Gly residues" evidence="1">
    <location>
        <begin position="85"/>
        <end position="98"/>
    </location>
</feature>
<dbReference type="Proteomes" id="UP001058533">
    <property type="component" value="Chromosome"/>
</dbReference>
<proteinExistence type="predicted"/>
<gene>
    <name evidence="2" type="ORF">NMP03_03295</name>
</gene>
<feature type="compositionally biased region" description="Acidic residues" evidence="1">
    <location>
        <begin position="100"/>
        <end position="112"/>
    </location>
</feature>
<organism evidence="2 3">
    <name type="scientific">Sphingomonas qomolangmaensis</name>
    <dbReference type="NCBI Taxonomy" id="2918765"/>
    <lineage>
        <taxon>Bacteria</taxon>
        <taxon>Pseudomonadati</taxon>
        <taxon>Pseudomonadota</taxon>
        <taxon>Alphaproteobacteria</taxon>
        <taxon>Sphingomonadales</taxon>
        <taxon>Sphingomonadaceae</taxon>
        <taxon>Sphingomonas</taxon>
    </lineage>
</organism>
<evidence type="ECO:0000313" key="2">
    <source>
        <dbReference type="EMBL" id="UUL83271.1"/>
    </source>
</evidence>
<dbReference type="RefSeq" id="WP_256507114.1">
    <property type="nucleotide sequence ID" value="NZ_CP101740.1"/>
</dbReference>
<reference evidence="2" key="1">
    <citation type="submission" date="2022-07" db="EMBL/GenBank/DDBJ databases">
        <title>Sphingomonas sp. nov., a novel bacterium isolated from the north slope of the Mount Everest.</title>
        <authorList>
            <person name="Cui X."/>
            <person name="Liu Y."/>
        </authorList>
    </citation>
    <scope>NUCLEOTIDE SEQUENCE</scope>
    <source>
        <strain evidence="2">S5-59</strain>
    </source>
</reference>
<keyword evidence="3" id="KW-1185">Reference proteome</keyword>